<proteinExistence type="predicted"/>
<name>A0A1A0DA36_ACEPA</name>
<dbReference type="SUPFAM" id="SSF55729">
    <property type="entry name" value="Acyl-CoA N-acyltransferases (Nat)"/>
    <property type="match status" value="1"/>
</dbReference>
<reference evidence="2 3" key="1">
    <citation type="submission" date="2016-05" db="EMBL/GenBank/DDBJ databases">
        <title>Genome sequencing of Acetobacter pasteurianus strain SRCM100623.</title>
        <authorList>
            <person name="Song Y.R."/>
        </authorList>
    </citation>
    <scope>NUCLEOTIDE SEQUENCE [LARGE SCALE GENOMIC DNA]</scope>
    <source>
        <strain evidence="2 3">SRCM100623</strain>
    </source>
</reference>
<dbReference type="AlphaFoldDB" id="A0A1A0DA36"/>
<dbReference type="PANTHER" id="PTHR31435:SF10">
    <property type="entry name" value="BSR4717 PROTEIN"/>
    <property type="match status" value="1"/>
</dbReference>
<dbReference type="RefSeq" id="WP_064776237.1">
    <property type="nucleotide sequence ID" value="NZ_LYUD01000107.1"/>
</dbReference>
<dbReference type="InterPro" id="IPR045057">
    <property type="entry name" value="Gcn5-rel_NAT"/>
</dbReference>
<comment type="caution">
    <text evidence="2">The sequence shown here is derived from an EMBL/GenBank/DDBJ whole genome shotgun (WGS) entry which is preliminary data.</text>
</comment>
<dbReference type="Gene3D" id="3.40.630.30">
    <property type="match status" value="1"/>
</dbReference>
<dbReference type="InterPro" id="IPR016181">
    <property type="entry name" value="Acyl_CoA_acyltransferase"/>
</dbReference>
<feature type="domain" description="N-acetyltransferase" evidence="1">
    <location>
        <begin position="5"/>
        <end position="90"/>
    </location>
</feature>
<dbReference type="EMBL" id="LYUD01000107">
    <property type="protein sequence ID" value="OAZ72009.1"/>
    <property type="molecule type" value="Genomic_DNA"/>
</dbReference>
<dbReference type="PANTHER" id="PTHR31435">
    <property type="entry name" value="PROTEIN NATD1"/>
    <property type="match status" value="1"/>
</dbReference>
<sequence length="91" mass="10222">MCNLVDNTAEHRFEMIQNGHKTFIDYAKKGSVIVLLHTEVPSALRGQGAGSRLARAVLDAVRSNNMKLSIKCDFLRHFIAKHPEYKNLVSV</sequence>
<accession>A0A1A0DA36</accession>
<evidence type="ECO:0000259" key="1">
    <source>
        <dbReference type="PROSITE" id="PS51729"/>
    </source>
</evidence>
<organism evidence="2 3">
    <name type="scientific">Acetobacter pasteurianus</name>
    <name type="common">Acetobacter turbidans</name>
    <dbReference type="NCBI Taxonomy" id="438"/>
    <lineage>
        <taxon>Bacteria</taxon>
        <taxon>Pseudomonadati</taxon>
        <taxon>Pseudomonadota</taxon>
        <taxon>Alphaproteobacteria</taxon>
        <taxon>Acetobacterales</taxon>
        <taxon>Acetobacteraceae</taxon>
        <taxon>Acetobacter</taxon>
    </lineage>
</organism>
<dbReference type="Pfam" id="PF14542">
    <property type="entry name" value="Acetyltransf_CG"/>
    <property type="match status" value="1"/>
</dbReference>
<dbReference type="PROSITE" id="PS51729">
    <property type="entry name" value="GNAT_YJDJ"/>
    <property type="match status" value="1"/>
</dbReference>
<dbReference type="InterPro" id="IPR031165">
    <property type="entry name" value="GNAT_YJDJ"/>
</dbReference>
<dbReference type="PATRIC" id="fig|438.15.peg.2254"/>
<protein>
    <recommendedName>
        <fullName evidence="1">N-acetyltransferase domain-containing protein</fullName>
    </recommendedName>
</protein>
<dbReference type="Proteomes" id="UP000093796">
    <property type="component" value="Unassembled WGS sequence"/>
</dbReference>
<evidence type="ECO:0000313" key="2">
    <source>
        <dbReference type="EMBL" id="OAZ72009.1"/>
    </source>
</evidence>
<gene>
    <name evidence="2" type="ORF">SRCM100623_02029</name>
</gene>
<evidence type="ECO:0000313" key="3">
    <source>
        <dbReference type="Proteomes" id="UP000093796"/>
    </source>
</evidence>